<gene>
    <name evidence="3" type="ORF">SS50377_12286</name>
    <name evidence="4" type="ORF">SS50377_23013</name>
</gene>
<feature type="region of interest" description="Disordered" evidence="2">
    <location>
        <begin position="738"/>
        <end position="815"/>
    </location>
</feature>
<reference evidence="3 4" key="1">
    <citation type="journal article" date="2014" name="PLoS Genet.">
        <title>The Genome of Spironucleus salmonicida Highlights a Fish Pathogen Adapted to Fluctuating Environments.</title>
        <authorList>
            <person name="Xu F."/>
            <person name="Jerlstrom-Hultqvist J."/>
            <person name="Einarsson E."/>
            <person name="Astvaldsson A."/>
            <person name="Svard S.G."/>
            <person name="Andersson J.O."/>
        </authorList>
    </citation>
    <scope>NUCLEOTIDE SEQUENCE</scope>
    <source>
        <strain evidence="4">ATCC 50377</strain>
    </source>
</reference>
<name>V6M2V1_9EUKA</name>
<keyword evidence="5" id="KW-1185">Reference proteome</keyword>
<feature type="coiled-coil region" evidence="1">
    <location>
        <begin position="256"/>
        <end position="417"/>
    </location>
</feature>
<organism evidence="3">
    <name type="scientific">Spironucleus salmonicida</name>
    <dbReference type="NCBI Taxonomy" id="348837"/>
    <lineage>
        <taxon>Eukaryota</taxon>
        <taxon>Metamonada</taxon>
        <taxon>Diplomonadida</taxon>
        <taxon>Hexamitidae</taxon>
        <taxon>Hexamitinae</taxon>
        <taxon>Spironucleus</taxon>
    </lineage>
</organism>
<reference evidence="4" key="2">
    <citation type="submission" date="2020-12" db="EMBL/GenBank/DDBJ databases">
        <title>New Spironucleus salmonicida genome in near-complete chromosomes.</title>
        <authorList>
            <person name="Xu F."/>
            <person name="Kurt Z."/>
            <person name="Jimenez-Gonzalez A."/>
            <person name="Astvaldsson A."/>
            <person name="Andersson J.O."/>
            <person name="Svard S.G."/>
        </authorList>
    </citation>
    <scope>NUCLEOTIDE SEQUENCE</scope>
    <source>
        <strain evidence="4">ATCC 50377</strain>
    </source>
</reference>
<feature type="compositionally biased region" description="Polar residues" evidence="2">
    <location>
        <begin position="425"/>
        <end position="439"/>
    </location>
</feature>
<evidence type="ECO:0000313" key="5">
    <source>
        <dbReference type="Proteomes" id="UP000018208"/>
    </source>
</evidence>
<feature type="compositionally biased region" description="Low complexity" evidence="2">
    <location>
        <begin position="758"/>
        <end position="777"/>
    </location>
</feature>
<dbReference type="EMBL" id="AUWU02000003">
    <property type="protein sequence ID" value="KAH0575380.1"/>
    <property type="molecule type" value="Genomic_DNA"/>
</dbReference>
<feature type="region of interest" description="Disordered" evidence="2">
    <location>
        <begin position="425"/>
        <end position="446"/>
    </location>
</feature>
<dbReference type="VEuPathDB" id="GiardiaDB:SS50377_23013"/>
<protein>
    <submittedName>
        <fullName evidence="3">Uncharacterized protein</fullName>
    </submittedName>
</protein>
<evidence type="ECO:0000313" key="3">
    <source>
        <dbReference type="EMBL" id="EST47594.1"/>
    </source>
</evidence>
<proteinExistence type="predicted"/>
<keyword evidence="1" id="KW-0175">Coiled coil</keyword>
<evidence type="ECO:0000313" key="4">
    <source>
        <dbReference type="EMBL" id="KAH0575380.1"/>
    </source>
</evidence>
<sequence length="1743" mass="200387">MDQNLTFSIESEQQQHKQEYNIGDLTIETQREVKSLIQLIKTQYTSQIKTSFTELSDNIKNRQFYVMFEPKLNTNALSDHQIPRSILPILEPFIKDAQDQTRIALDNLLTDTIVSAFGKTYESEIDVKYKQQLKIDALEVDLRRYNTQSDVQQRIIDQLQSQLVSERQKFVKEFQAIKEQVFQKNRVGGKYVPDFNENPQSAQELLQLPDIPNLDSIRSRSAKEPRVDATKLKILSQQCAVMQKQLGEGEKIRVELKETTKRLKIAEADLANERLTMREELTQYKNRLAELEKHNMLVEEQYNDSQIYLERKQESIDQLKTQIKDFDNLEKQYQLVAQEYNKLKIKSDKTTRELEKLKIEFDANLQEGEQSQSVAIVEKENQLNELNQKLNQLIKSNEDLEDQNEQLIQEVQQLKVSQKSQDLSNVTDSMMEVSQSQPQEKQRKKRKITVEFKQQFPEVQLQTSTTKSNLYDSGVQGHGNSSAIQNSNIRDVIAFRTEFDSGKQVLGFNWSVDDVDDVMKKVLGDIIDFRSQLRGRNIKRVQQTQFLKEMFGKDVQEQFLQEYRQESILANSNINKDASLNSNNKSGGKSLYSQSDVSLQEDDDLQKIQEELNKNLNQNIIKPSNVLHPGIDQNISINSQNNLHKSGNNARPPIPLVNQKNYQTTSQKIIATDSSIDQDSSILRNNAQNNQISSCPKFETLKDASIITNNTVPNSTKEDIQEINLEILQQAPNFPTKESQYINYKPGITGNQSDKMLNNNSKNNNQKQTSNQSKNINTSKPSQNKVNMKPNVSFDKKPLGPSSVTSLTKEKQNNQMITNNFVLPDEKNDSISQNQDKTESVKDIMEVQAYIPISQNQHTSVNNNQMINNQLNSSIDYKKQNSNADSPYTEIENHQQDNAVNSQLTSISIDPRSIIEEHIEDQVNESLALQIKAVASNHSIISFVNYNDDVQSDQVTESDIDDEEFIRLIEHDSFKDEDNLVISNDKILNNQNIISYQEQNPLLQSQYEAETISNNQKDISNLIQIKQDVKAPQKVNVKEQLIEILGGQPQPKNIQLSEKQLQIATEEEKKKIIVTALKDQLFTFLLNNDIENETQETDQTLNNHIKSLQLVDELQYILTDKFTSEKVLQDYPLDQKDMDSIAKQLYKATTLKKVVNMLPQLDEHNKQIVQQLFDPNTCQQFQDNNLDEKTHPLIKQIFFNSNLLPLLVQNKEKVTLFQNENLDQSQIEEALLLTVQNDLYTPEKMASNLQSCLENYKFENAHSQLMQKLKNIFADDFYEEILKGNENFTEEARLSLIQILQDATVVQKFLQSDIDKNTAKKLFLLYEPGRVRRLQQNQISSEEVKRIIDILLDPEVIRILFGNNISDIELKKLVQQRSEAKQVEKQIKTSDHILLNTDIAKKMSHGMLDKATLNAVVKTFYSKNVSNLIASSKFSTETAKQISTVLYNPEFMKQLQNDEADESNIQRLAQVIYNPEVIQLLQSNIKSKQVREQARQCAAIVQTETQDVLSDSKYQIPFQVISSVNDIKENLSNSKSRHQMSQIQASQNVSQGYQRKGYKSGGSFRRDSTVKMPFLQGNNKQAPSFIRSFKLPGEEDISVSQPKTKKSPQKNVQQKINSIRYNSNNNRQESPPRHVVPCCIVGLSGVEEPIYKSEITQNKPVYKNLHDKIRREYAEREIVISKQQERPKPQEKLSLLTQVPLNNEGYIADRREQAKLESFKNIVNSVGLDNENPGLDGFTFKKL</sequence>
<dbReference type="Proteomes" id="UP000018208">
    <property type="component" value="Unassembled WGS sequence"/>
</dbReference>
<feature type="compositionally biased region" description="Polar residues" evidence="2">
    <location>
        <begin position="802"/>
        <end position="815"/>
    </location>
</feature>
<evidence type="ECO:0000256" key="2">
    <source>
        <dbReference type="SAM" id="MobiDB-lite"/>
    </source>
</evidence>
<feature type="region of interest" description="Disordered" evidence="2">
    <location>
        <begin position="1533"/>
        <end position="1567"/>
    </location>
</feature>
<accession>V6M2V1</accession>
<feature type="compositionally biased region" description="Polar residues" evidence="2">
    <location>
        <begin position="1533"/>
        <end position="1553"/>
    </location>
</feature>
<evidence type="ECO:0000256" key="1">
    <source>
        <dbReference type="SAM" id="Coils"/>
    </source>
</evidence>
<feature type="region of interest" description="Disordered" evidence="2">
    <location>
        <begin position="1596"/>
        <end position="1616"/>
    </location>
</feature>
<dbReference type="EMBL" id="KI546038">
    <property type="protein sequence ID" value="EST47594.1"/>
    <property type="molecule type" value="Genomic_DNA"/>
</dbReference>